<keyword evidence="4 8" id="KW-0732">Signal</keyword>
<proteinExistence type="inferred from homology"/>
<keyword evidence="7" id="KW-0092">Biotin</keyword>
<dbReference type="Proteomes" id="UP000827092">
    <property type="component" value="Unassembled WGS sequence"/>
</dbReference>
<comment type="similarity">
    <text evidence="2">Belongs to the avidin/streptavidin family.</text>
</comment>
<comment type="caution">
    <text evidence="9">The sequence shown here is derived from an EMBL/GenBank/DDBJ whole genome shotgun (WGS) entry which is preliminary data.</text>
</comment>
<name>A0AAV6UEX1_9ARAC</name>
<gene>
    <name evidence="9" type="ORF">JTE90_010741</name>
</gene>
<sequence>MKIITTYILLLAFVVGSYGRYWPCMNLSGTWRNQLGSNMTIETIGDSHRITGQYNTSVESSAGASTISSKISGIVQNVGNGSLIAFNVLWNRGASITAWVGQCIVCDGEAKLYTTWVLRSLQTPRKRWMSTRINQDTFWRVDDIPQSEQQSPSEDGTQNSDILRKWSSVTGDSFDFNQALESGGFEGTHSHGSVSGGALYGRFDGNQTYSAFGFAAAHPTEVKGWTGHIYNAQEPNSAMETSWLQHAFSSQCNDPRKFVKYGMEDYKKDAVQEE</sequence>
<dbReference type="InterPro" id="IPR005469">
    <property type="entry name" value="Avidin"/>
</dbReference>
<evidence type="ECO:0000256" key="6">
    <source>
        <dbReference type="ARBA" id="ARBA00023180"/>
    </source>
</evidence>
<dbReference type="PRINTS" id="PR00709">
    <property type="entry name" value="AVIDIN"/>
</dbReference>
<dbReference type="PROSITE" id="PS51326">
    <property type="entry name" value="AVIDIN_2"/>
    <property type="match status" value="1"/>
</dbReference>
<dbReference type="GO" id="GO:0005576">
    <property type="term" value="C:extracellular region"/>
    <property type="evidence" value="ECO:0007669"/>
    <property type="project" value="UniProtKB-SubCell"/>
</dbReference>
<keyword evidence="10" id="KW-1185">Reference proteome</keyword>
<evidence type="ECO:0000256" key="5">
    <source>
        <dbReference type="ARBA" id="ARBA00023157"/>
    </source>
</evidence>
<keyword evidence="5" id="KW-1015">Disulfide bond</keyword>
<dbReference type="GO" id="GO:0009374">
    <property type="term" value="F:biotin binding"/>
    <property type="evidence" value="ECO:0007669"/>
    <property type="project" value="InterPro"/>
</dbReference>
<dbReference type="Pfam" id="PF01382">
    <property type="entry name" value="Avidin"/>
    <property type="match status" value="1"/>
</dbReference>
<dbReference type="InterPro" id="IPR036896">
    <property type="entry name" value="Avidin-like_sf"/>
</dbReference>
<comment type="subcellular location">
    <subcellularLocation>
        <location evidence="1">Secreted</location>
    </subcellularLocation>
</comment>
<dbReference type="EMBL" id="JAFNEN010000464">
    <property type="protein sequence ID" value="KAG8182378.1"/>
    <property type="molecule type" value="Genomic_DNA"/>
</dbReference>
<dbReference type="SUPFAM" id="SSF50876">
    <property type="entry name" value="Avidin/streptavidin"/>
    <property type="match status" value="1"/>
</dbReference>
<accession>A0AAV6UEX1</accession>
<dbReference type="InterPro" id="IPR051764">
    <property type="entry name" value="Avidin/Streptavidin-rel"/>
</dbReference>
<evidence type="ECO:0000256" key="2">
    <source>
        <dbReference type="ARBA" id="ARBA00006297"/>
    </source>
</evidence>
<evidence type="ECO:0000313" key="10">
    <source>
        <dbReference type="Proteomes" id="UP000827092"/>
    </source>
</evidence>
<feature type="chain" id="PRO_5043327889" evidence="8">
    <location>
        <begin position="20"/>
        <end position="274"/>
    </location>
</feature>
<dbReference type="AlphaFoldDB" id="A0AAV6UEX1"/>
<evidence type="ECO:0000256" key="8">
    <source>
        <dbReference type="SAM" id="SignalP"/>
    </source>
</evidence>
<organism evidence="9 10">
    <name type="scientific">Oedothorax gibbosus</name>
    <dbReference type="NCBI Taxonomy" id="931172"/>
    <lineage>
        <taxon>Eukaryota</taxon>
        <taxon>Metazoa</taxon>
        <taxon>Ecdysozoa</taxon>
        <taxon>Arthropoda</taxon>
        <taxon>Chelicerata</taxon>
        <taxon>Arachnida</taxon>
        <taxon>Araneae</taxon>
        <taxon>Araneomorphae</taxon>
        <taxon>Entelegynae</taxon>
        <taxon>Araneoidea</taxon>
        <taxon>Linyphiidae</taxon>
        <taxon>Erigoninae</taxon>
        <taxon>Oedothorax</taxon>
    </lineage>
</organism>
<feature type="signal peptide" evidence="8">
    <location>
        <begin position="1"/>
        <end position="19"/>
    </location>
</feature>
<dbReference type="PANTHER" id="PTHR34399">
    <property type="entry name" value="AVIDIN-RELATED"/>
    <property type="match status" value="1"/>
</dbReference>
<evidence type="ECO:0000313" key="9">
    <source>
        <dbReference type="EMBL" id="KAG8182378.1"/>
    </source>
</evidence>
<evidence type="ECO:0000256" key="7">
    <source>
        <dbReference type="ARBA" id="ARBA00023267"/>
    </source>
</evidence>
<protein>
    <submittedName>
        <fullName evidence="9">Uncharacterized protein</fullName>
    </submittedName>
</protein>
<keyword evidence="3" id="KW-0964">Secreted</keyword>
<keyword evidence="6" id="KW-0325">Glycoprotein</keyword>
<dbReference type="InterPro" id="IPR005468">
    <property type="entry name" value="Avidin/str"/>
</dbReference>
<evidence type="ECO:0000256" key="3">
    <source>
        <dbReference type="ARBA" id="ARBA00022525"/>
    </source>
</evidence>
<evidence type="ECO:0000256" key="4">
    <source>
        <dbReference type="ARBA" id="ARBA00022729"/>
    </source>
</evidence>
<dbReference type="PANTHER" id="PTHR34399:SF3">
    <property type="entry name" value="AVID PROTEIN-RELATED"/>
    <property type="match status" value="1"/>
</dbReference>
<evidence type="ECO:0000256" key="1">
    <source>
        <dbReference type="ARBA" id="ARBA00004613"/>
    </source>
</evidence>
<reference evidence="9 10" key="1">
    <citation type="journal article" date="2022" name="Nat. Ecol. Evol.">
        <title>A masculinizing supergene underlies an exaggerated male reproductive morph in a spider.</title>
        <authorList>
            <person name="Hendrickx F."/>
            <person name="De Corte Z."/>
            <person name="Sonet G."/>
            <person name="Van Belleghem S.M."/>
            <person name="Kostlbacher S."/>
            <person name="Vangestel C."/>
        </authorList>
    </citation>
    <scope>NUCLEOTIDE SEQUENCE [LARGE SCALE GENOMIC DNA]</scope>
    <source>
        <strain evidence="9">W744_W776</strain>
    </source>
</reference>
<dbReference type="Gene3D" id="2.40.128.30">
    <property type="entry name" value="Avidin-like"/>
    <property type="match status" value="2"/>
</dbReference>